<evidence type="ECO:0000256" key="1">
    <source>
        <dbReference type="SAM" id="MobiDB-lite"/>
    </source>
</evidence>
<feature type="region of interest" description="Disordered" evidence="1">
    <location>
        <begin position="169"/>
        <end position="199"/>
    </location>
</feature>
<dbReference type="Proteomes" id="UP001296104">
    <property type="component" value="Unassembled WGS sequence"/>
</dbReference>
<feature type="compositionally biased region" description="Low complexity" evidence="1">
    <location>
        <begin position="408"/>
        <end position="429"/>
    </location>
</feature>
<feature type="region of interest" description="Disordered" evidence="1">
    <location>
        <begin position="329"/>
        <end position="433"/>
    </location>
</feature>
<sequence>MEHPRTSTTHSRRPPTSFCIPPDAHRDNHHYSSTAYYGAAGNLGHPHSPSPNTPDITLDYYQDCRDHDPSSSSPTKEGIASRLCNLPTAAALTRSGSVLHSRAKSWTSYVSKLNTGNNNQSSSSDRSHNRQSNIFGHLFHGESAPVHLGVPTSPTKENEESEFVMEYKPGFTERPNPRHERKTSTHISAPTPATKGGKLSWFNRKQTQPAPASDDTTKDEILTMNLNTSLFPHGPADPLSPQAFNDLLLNATNLLHRMQTAYKEKMDYIASIQPEIDAQKEEVEEARTRSEHLKLQLEDIGRQHQEQKQVNRELVDAIAEQKMQLQEVREQSKTIRVVGNEDNRQDEEDEDQRRQRKRGSAGSDSGFESDTETSSLFSTGMETPMSHRQPNFLLTTPENHHYDTRRFSQQSTAYSKASSSSSSTQQQPQRLNGDVLEKTRLMAENEALRMRIDQMTAQFQGAIDFVHDVTRGV</sequence>
<accession>A0AAI9ECE5</accession>
<comment type="caution">
    <text evidence="2">The sequence shown here is derived from an EMBL/GenBank/DDBJ whole genome shotgun (WGS) entry which is preliminary data.</text>
</comment>
<evidence type="ECO:0000313" key="3">
    <source>
        <dbReference type="Proteomes" id="UP001296104"/>
    </source>
</evidence>
<reference evidence="2" key="1">
    <citation type="submission" date="2023-11" db="EMBL/GenBank/DDBJ databases">
        <authorList>
            <person name="Alioto T."/>
            <person name="Alioto T."/>
            <person name="Gomez Garrido J."/>
        </authorList>
    </citation>
    <scope>NUCLEOTIDE SEQUENCE</scope>
</reference>
<gene>
    <name evidence="2" type="ORF">LECACI_7A006157</name>
</gene>
<dbReference type="AlphaFoldDB" id="A0AAI9ECE5"/>
<feature type="compositionally biased region" description="Low complexity" evidence="1">
    <location>
        <begin position="1"/>
        <end position="17"/>
    </location>
</feature>
<keyword evidence="3" id="KW-1185">Reference proteome</keyword>
<feature type="region of interest" description="Disordered" evidence="1">
    <location>
        <begin position="1"/>
        <end position="26"/>
    </location>
</feature>
<dbReference type="EMBL" id="CAVMBE010000042">
    <property type="protein sequence ID" value="CAK4030999.1"/>
    <property type="molecule type" value="Genomic_DNA"/>
</dbReference>
<feature type="compositionally biased region" description="Polar residues" evidence="1">
    <location>
        <begin position="362"/>
        <end position="397"/>
    </location>
</feature>
<feature type="compositionally biased region" description="Basic and acidic residues" evidence="1">
    <location>
        <begin position="329"/>
        <end position="343"/>
    </location>
</feature>
<proteinExistence type="predicted"/>
<organism evidence="2 3">
    <name type="scientific">Lecanosticta acicola</name>
    <dbReference type="NCBI Taxonomy" id="111012"/>
    <lineage>
        <taxon>Eukaryota</taxon>
        <taxon>Fungi</taxon>
        <taxon>Dikarya</taxon>
        <taxon>Ascomycota</taxon>
        <taxon>Pezizomycotina</taxon>
        <taxon>Dothideomycetes</taxon>
        <taxon>Dothideomycetidae</taxon>
        <taxon>Mycosphaerellales</taxon>
        <taxon>Mycosphaerellaceae</taxon>
        <taxon>Lecanosticta</taxon>
    </lineage>
</organism>
<name>A0AAI9ECE5_9PEZI</name>
<evidence type="ECO:0000313" key="2">
    <source>
        <dbReference type="EMBL" id="CAK4030999.1"/>
    </source>
</evidence>
<protein>
    <submittedName>
        <fullName evidence="2">Uncharacterized protein</fullName>
    </submittedName>
</protein>